<organism evidence="4 5">
    <name type="scientific">Lachnellula suecica</name>
    <dbReference type="NCBI Taxonomy" id="602035"/>
    <lineage>
        <taxon>Eukaryota</taxon>
        <taxon>Fungi</taxon>
        <taxon>Dikarya</taxon>
        <taxon>Ascomycota</taxon>
        <taxon>Pezizomycotina</taxon>
        <taxon>Leotiomycetes</taxon>
        <taxon>Helotiales</taxon>
        <taxon>Lachnaceae</taxon>
        <taxon>Lachnellula</taxon>
    </lineage>
</organism>
<evidence type="ECO:0000256" key="1">
    <source>
        <dbReference type="RuleBase" id="RU365061"/>
    </source>
</evidence>
<keyword evidence="2" id="KW-0812">Transmembrane</keyword>
<dbReference type="Pfam" id="PF21399">
    <property type="entry name" value="TERT_C"/>
    <property type="match status" value="1"/>
</dbReference>
<dbReference type="GO" id="GO:0000781">
    <property type="term" value="C:chromosome, telomeric region"/>
    <property type="evidence" value="ECO:0007669"/>
    <property type="project" value="UniProtKB-SubCell"/>
</dbReference>
<dbReference type="InterPro" id="IPR049139">
    <property type="entry name" value="TERT_C"/>
</dbReference>
<gene>
    <name evidence="4" type="primary">tert</name>
    <name evidence="4" type="ORF">LSUE1_G008637</name>
</gene>
<dbReference type="SUPFAM" id="SSF56672">
    <property type="entry name" value="DNA/RNA polymerases"/>
    <property type="match status" value="1"/>
</dbReference>
<comment type="catalytic activity">
    <reaction evidence="1">
        <text>DNA(n) + a 2'-deoxyribonucleoside 5'-triphosphate = DNA(n+1) + diphosphate</text>
        <dbReference type="Rhea" id="RHEA:22508"/>
        <dbReference type="Rhea" id="RHEA-COMP:17339"/>
        <dbReference type="Rhea" id="RHEA-COMP:17340"/>
        <dbReference type="ChEBI" id="CHEBI:33019"/>
        <dbReference type="ChEBI" id="CHEBI:61560"/>
        <dbReference type="ChEBI" id="CHEBI:173112"/>
        <dbReference type="EC" id="2.7.7.49"/>
    </reaction>
</comment>
<evidence type="ECO:0000313" key="4">
    <source>
        <dbReference type="EMBL" id="TVY60755.1"/>
    </source>
</evidence>
<dbReference type="GO" id="GO:0070034">
    <property type="term" value="F:telomerase RNA binding"/>
    <property type="evidence" value="ECO:0007669"/>
    <property type="project" value="TreeGrafter"/>
</dbReference>
<dbReference type="InterPro" id="IPR043502">
    <property type="entry name" value="DNA/RNA_pol_sf"/>
</dbReference>
<keyword evidence="2" id="KW-0472">Membrane</keyword>
<proteinExistence type="inferred from homology"/>
<comment type="similarity">
    <text evidence="1">Belongs to the reverse transcriptase family. Telomerase subfamily.</text>
</comment>
<keyword evidence="1" id="KW-0548">Nucleotidyltransferase</keyword>
<keyword evidence="1" id="KW-0460">Magnesium</keyword>
<dbReference type="Pfam" id="PF00078">
    <property type="entry name" value="RVT_1"/>
    <property type="match status" value="1"/>
</dbReference>
<dbReference type="PANTHER" id="PTHR12066">
    <property type="entry name" value="TELOMERASE REVERSE TRANSCRIPTASE"/>
    <property type="match status" value="1"/>
</dbReference>
<dbReference type="GO" id="GO:0046872">
    <property type="term" value="F:metal ion binding"/>
    <property type="evidence" value="ECO:0007669"/>
    <property type="project" value="UniProtKB-KW"/>
</dbReference>
<keyword evidence="2" id="KW-1133">Transmembrane helix</keyword>
<dbReference type="OrthoDB" id="289721at2759"/>
<dbReference type="PANTHER" id="PTHR12066:SF0">
    <property type="entry name" value="TELOMERASE REVERSE TRANSCRIPTASE"/>
    <property type="match status" value="1"/>
</dbReference>
<dbReference type="PROSITE" id="PS50878">
    <property type="entry name" value="RT_POL"/>
    <property type="match status" value="1"/>
</dbReference>
<keyword evidence="1" id="KW-0158">Chromosome</keyword>
<keyword evidence="1" id="KW-0539">Nucleus</keyword>
<dbReference type="GO" id="GO:0003720">
    <property type="term" value="F:telomerase activity"/>
    <property type="evidence" value="ECO:0007669"/>
    <property type="project" value="InterPro"/>
</dbReference>
<dbReference type="GO" id="GO:0042162">
    <property type="term" value="F:telomeric DNA binding"/>
    <property type="evidence" value="ECO:0007669"/>
    <property type="project" value="TreeGrafter"/>
</dbReference>
<comment type="caution">
    <text evidence="4">The sequence shown here is derived from an EMBL/GenBank/DDBJ whole genome shotgun (WGS) entry which is preliminary data.</text>
</comment>
<keyword evidence="1" id="KW-0808">Transferase</keyword>
<dbReference type="CDD" id="cd01648">
    <property type="entry name" value="TERT"/>
    <property type="match status" value="1"/>
</dbReference>
<name>A0A8T9BWA3_9HELO</name>
<comment type="subcellular location">
    <subcellularLocation>
        <location evidence="1">Nucleus</location>
    </subcellularLocation>
    <subcellularLocation>
        <location evidence="1">Chromosome</location>
        <location evidence="1">Telomere</location>
    </subcellularLocation>
</comment>
<keyword evidence="1 4" id="KW-0695">RNA-directed DNA polymerase</keyword>
<dbReference type="InterPro" id="IPR000477">
    <property type="entry name" value="RT_dom"/>
</dbReference>
<dbReference type="Gene3D" id="1.10.357.90">
    <property type="match status" value="1"/>
</dbReference>
<protein>
    <recommendedName>
        <fullName evidence="1">Telomerase reverse transcriptase</fullName>
        <ecNumber evidence="1">2.7.7.49</ecNumber>
    </recommendedName>
    <alternativeName>
        <fullName evidence="1">Telomerase catalytic subunit</fullName>
    </alternativeName>
</protein>
<dbReference type="PRINTS" id="PR01365">
    <property type="entry name" value="TELOMERASERT"/>
</dbReference>
<dbReference type="Proteomes" id="UP000469558">
    <property type="component" value="Unassembled WGS sequence"/>
</dbReference>
<accession>A0A8T9BWA3</accession>
<keyword evidence="5" id="KW-1185">Reference proteome</keyword>
<feature type="transmembrane region" description="Helical" evidence="2">
    <location>
        <begin position="310"/>
        <end position="331"/>
    </location>
</feature>
<evidence type="ECO:0000313" key="5">
    <source>
        <dbReference type="Proteomes" id="UP000469558"/>
    </source>
</evidence>
<evidence type="ECO:0000256" key="2">
    <source>
        <dbReference type="SAM" id="Phobius"/>
    </source>
</evidence>
<dbReference type="GO" id="GO:0007004">
    <property type="term" value="P:telomere maintenance via telomerase"/>
    <property type="evidence" value="ECO:0007669"/>
    <property type="project" value="TreeGrafter"/>
</dbReference>
<sequence length="474" mass="53459">KPLYFAKIDVTAAFDTIPQDAVLALMRSLPSEEQYAVRKQLRVTPNTNYRLDKQAKPSRKYTSAAYPLSSSSPGIPDDKKNAIFVQNIVPRTWDTAQLLQLLSEHVTQNIVKIGKKYYRQAQGIPQGSVLSSLLCNYFYADLEANHLSFLDASESLLMRLTDDSLLITTNPEHARRFLQVMHAGLPAYGVTVRPEKTLVNFEVEIQGKPIKRVRDGNGGGFPYVGCTIDMRTLELSRDRGRNPTTSLGDSMTVEFSKVPGKSFYRKVLNKLKAGTYDHRLRRIGHPVRSAIHKPQIGRLVVGWVTTSEYLLLYVYFLFFFFLAIFCSWFIMRPGANESDSLKIQLQPMYHDTSHNSLRTVHSNISSAFVETAEKLYVYAKLLPVGKRPGFELMKKTIDDSIELAYVLMKSKACKKGMEGYKCRVSKDMVEWLALNAFLGVLRKRQSRYGSTVAWLKGRVRGLKGMGMIGVGAGV</sequence>
<dbReference type="EC" id="2.7.7.49" evidence="1"/>
<evidence type="ECO:0000259" key="3">
    <source>
        <dbReference type="PROSITE" id="PS50878"/>
    </source>
</evidence>
<dbReference type="GO" id="GO:0000333">
    <property type="term" value="C:telomerase catalytic core complex"/>
    <property type="evidence" value="ECO:0007669"/>
    <property type="project" value="TreeGrafter"/>
</dbReference>
<feature type="domain" description="Reverse transcriptase" evidence="3">
    <location>
        <begin position="1"/>
        <end position="228"/>
    </location>
</feature>
<keyword evidence="1" id="KW-0779">Telomere</keyword>
<dbReference type="EMBL" id="QGMK01002133">
    <property type="protein sequence ID" value="TVY60755.1"/>
    <property type="molecule type" value="Genomic_DNA"/>
</dbReference>
<dbReference type="InterPro" id="IPR003545">
    <property type="entry name" value="Telomerase_RT"/>
</dbReference>
<keyword evidence="1" id="KW-0479">Metal-binding</keyword>
<dbReference type="AlphaFoldDB" id="A0A8T9BWA3"/>
<comment type="function">
    <text evidence="1">Telomerase is a ribonucleoprotein enzyme essential for the replication of chromosome termini in most eukaryotes. It elongates telomeres. It is a reverse transcriptase that adds simple sequence repeats to chromosome ends by copying a template sequence within the RNA component of the enzyme.</text>
</comment>
<reference evidence="4 5" key="1">
    <citation type="submission" date="2018-05" db="EMBL/GenBank/DDBJ databases">
        <title>Genome sequencing and assembly of the regulated plant pathogen Lachnellula willkommii and related sister species for the development of diagnostic species identification markers.</title>
        <authorList>
            <person name="Giroux E."/>
            <person name="Bilodeau G."/>
        </authorList>
    </citation>
    <scope>NUCLEOTIDE SEQUENCE [LARGE SCALE GENOMIC DNA]</scope>
    <source>
        <strain evidence="4 5">CBS 268.59</strain>
    </source>
</reference>
<feature type="non-terminal residue" evidence="4">
    <location>
        <position position="1"/>
    </location>
</feature>